<comment type="caution">
    <text evidence="2">The sequence shown here is derived from an EMBL/GenBank/DDBJ whole genome shotgun (WGS) entry which is preliminary data.</text>
</comment>
<accession>A0ABP8XHE1</accession>
<keyword evidence="1" id="KW-0472">Membrane</keyword>
<dbReference type="Proteomes" id="UP001499974">
    <property type="component" value="Unassembled WGS sequence"/>
</dbReference>
<keyword evidence="3" id="KW-1185">Reference proteome</keyword>
<dbReference type="EMBL" id="BAABKM010000002">
    <property type="protein sequence ID" value="GAA4706905.1"/>
    <property type="molecule type" value="Genomic_DNA"/>
</dbReference>
<reference evidence="3" key="1">
    <citation type="journal article" date="2019" name="Int. J. Syst. Evol. Microbiol.">
        <title>The Global Catalogue of Microorganisms (GCM) 10K type strain sequencing project: providing services to taxonomists for standard genome sequencing and annotation.</title>
        <authorList>
            <consortium name="The Broad Institute Genomics Platform"/>
            <consortium name="The Broad Institute Genome Sequencing Center for Infectious Disease"/>
            <person name="Wu L."/>
            <person name="Ma J."/>
        </authorList>
    </citation>
    <scope>NUCLEOTIDE SEQUENCE [LARGE SCALE GENOMIC DNA]</scope>
    <source>
        <strain evidence="3">JCM 18531</strain>
    </source>
</reference>
<proteinExistence type="predicted"/>
<evidence type="ECO:0000313" key="2">
    <source>
        <dbReference type="EMBL" id="GAA4706905.1"/>
    </source>
</evidence>
<protein>
    <submittedName>
        <fullName evidence="2">Uncharacterized protein</fullName>
    </submittedName>
</protein>
<name>A0ABP8XHE1_9ACTN</name>
<feature type="transmembrane region" description="Helical" evidence="1">
    <location>
        <begin position="12"/>
        <end position="34"/>
    </location>
</feature>
<evidence type="ECO:0000313" key="3">
    <source>
        <dbReference type="Proteomes" id="UP001499974"/>
    </source>
</evidence>
<evidence type="ECO:0000256" key="1">
    <source>
        <dbReference type="SAM" id="Phobius"/>
    </source>
</evidence>
<keyword evidence="1" id="KW-1133">Transmembrane helix</keyword>
<organism evidence="2 3">
    <name type="scientific">Nocardioides conyzicola</name>
    <dbReference type="NCBI Taxonomy" id="1651781"/>
    <lineage>
        <taxon>Bacteria</taxon>
        <taxon>Bacillati</taxon>
        <taxon>Actinomycetota</taxon>
        <taxon>Actinomycetes</taxon>
        <taxon>Propionibacteriales</taxon>
        <taxon>Nocardioidaceae</taxon>
        <taxon>Nocardioides</taxon>
    </lineage>
</organism>
<keyword evidence="1" id="KW-0812">Transmembrane</keyword>
<gene>
    <name evidence="2" type="ORF">GCM10023349_26550</name>
</gene>
<sequence length="116" mass="12334">MDVELQDGALRFRLMLAGLIALLVVLPLAAVTLLDLDARTPLTIAQDTLHDKYGLQLVDKRGDVVRLDSSLPTVSEFSVKSGATTDDVPFKLDGRAVTCSVHVPSDPQSVTATCSG</sequence>
<dbReference type="RefSeq" id="WP_345521781.1">
    <property type="nucleotide sequence ID" value="NZ_BAABKM010000002.1"/>
</dbReference>